<evidence type="ECO:0000313" key="3">
    <source>
        <dbReference type="EMBL" id="CAB9516084.1"/>
    </source>
</evidence>
<evidence type="ECO:0000256" key="1">
    <source>
        <dbReference type="SAM" id="MobiDB-lite"/>
    </source>
</evidence>
<gene>
    <name evidence="3" type="ORF">SEMRO_759_G198280.1</name>
</gene>
<feature type="transmembrane region" description="Helical" evidence="2">
    <location>
        <begin position="70"/>
        <end position="90"/>
    </location>
</feature>
<keyword evidence="2" id="KW-1133">Transmembrane helix</keyword>
<dbReference type="AlphaFoldDB" id="A0A9N8E938"/>
<dbReference type="EMBL" id="CAICTM010000758">
    <property type="protein sequence ID" value="CAB9516084.1"/>
    <property type="molecule type" value="Genomic_DNA"/>
</dbReference>
<proteinExistence type="predicted"/>
<organism evidence="3 4">
    <name type="scientific">Seminavis robusta</name>
    <dbReference type="NCBI Taxonomy" id="568900"/>
    <lineage>
        <taxon>Eukaryota</taxon>
        <taxon>Sar</taxon>
        <taxon>Stramenopiles</taxon>
        <taxon>Ochrophyta</taxon>
        <taxon>Bacillariophyta</taxon>
        <taxon>Bacillariophyceae</taxon>
        <taxon>Bacillariophycidae</taxon>
        <taxon>Naviculales</taxon>
        <taxon>Naviculaceae</taxon>
        <taxon>Seminavis</taxon>
    </lineage>
</organism>
<feature type="region of interest" description="Disordered" evidence="1">
    <location>
        <begin position="40"/>
        <end position="62"/>
    </location>
</feature>
<feature type="compositionally biased region" description="Acidic residues" evidence="1">
    <location>
        <begin position="120"/>
        <end position="142"/>
    </location>
</feature>
<keyword evidence="2" id="KW-0812">Transmembrane</keyword>
<name>A0A9N8E938_9STRA</name>
<feature type="region of interest" description="Disordered" evidence="1">
    <location>
        <begin position="116"/>
        <end position="142"/>
    </location>
</feature>
<accession>A0A9N8E938</accession>
<keyword evidence="2" id="KW-0472">Membrane</keyword>
<reference evidence="3" key="1">
    <citation type="submission" date="2020-06" db="EMBL/GenBank/DDBJ databases">
        <authorList>
            <consortium name="Plant Systems Biology data submission"/>
        </authorList>
    </citation>
    <scope>NUCLEOTIDE SEQUENCE</scope>
    <source>
        <strain evidence="3">D6</strain>
    </source>
</reference>
<dbReference type="Proteomes" id="UP001153069">
    <property type="component" value="Unassembled WGS sequence"/>
</dbReference>
<protein>
    <submittedName>
        <fullName evidence="3">Uncharacterized protein</fullName>
    </submittedName>
</protein>
<keyword evidence="4" id="KW-1185">Reference proteome</keyword>
<evidence type="ECO:0000313" key="4">
    <source>
        <dbReference type="Proteomes" id="UP001153069"/>
    </source>
</evidence>
<evidence type="ECO:0000256" key="2">
    <source>
        <dbReference type="SAM" id="Phobius"/>
    </source>
</evidence>
<feature type="compositionally biased region" description="Low complexity" evidence="1">
    <location>
        <begin position="42"/>
        <end position="58"/>
    </location>
</feature>
<comment type="caution">
    <text evidence="3">The sequence shown here is derived from an EMBL/GenBank/DDBJ whole genome shotgun (WGS) entry which is preliminary data.</text>
</comment>
<sequence>MAFSDLLSHDDHDTMAKTTIVPFLSVYEIRILESAAERAMENNETTTIPETSSTSPPSDGVKQEMKQDPLWMVIYIAVGVWIAYMLYRCFRFWLRRRRILRSENAMGHLGDLQMLPQSEDFTDAPNQDEGDVEIDESENELL</sequence>